<dbReference type="AlphaFoldDB" id="A0A399F6F7"/>
<evidence type="ECO:0000313" key="2">
    <source>
        <dbReference type="EMBL" id="RIH92244.1"/>
    </source>
</evidence>
<reference evidence="2 3" key="1">
    <citation type="submission" date="2018-08" db="EMBL/GenBank/DDBJ databases">
        <title>Meiothermus granaticius genome AF-68 sequencing project.</title>
        <authorList>
            <person name="Da Costa M.S."/>
            <person name="Albuquerque L."/>
            <person name="Raposo P."/>
            <person name="Froufe H.J.C."/>
            <person name="Barroso C.S."/>
            <person name="Egas C."/>
        </authorList>
    </citation>
    <scope>NUCLEOTIDE SEQUENCE [LARGE SCALE GENOMIC DNA]</scope>
    <source>
        <strain evidence="2 3">AF-68</strain>
    </source>
</reference>
<dbReference type="Proteomes" id="UP000266178">
    <property type="component" value="Unassembled WGS sequence"/>
</dbReference>
<gene>
    <name evidence="2" type="ORF">Mgrana_01794</name>
</gene>
<keyword evidence="3" id="KW-1185">Reference proteome</keyword>
<sequence>MSLAHKALAFLATLAALVQSPTLAQWVAPGTTFGAPSSLSYSQAMAYVTVQMNAAAVQRAQSVFNQINRTNRNNPNAQAAARTQAQTRPQTTFKLGAQRLLLNPFVRSLSNKPAEVQELTAAFIEGFKGFEAEARRLGRPNNVAMAFAYLVGVCYLVHYGEEPTEAALLNLQANTDAAFGASEAFRRLSDSERQRMYEAFVLMATLPLLGYTVAVQENDPKLLETYREIAGVALESALGVRPDRLKFTPTGLELR</sequence>
<name>A0A399F6F7_9DEIN</name>
<evidence type="ECO:0000256" key="1">
    <source>
        <dbReference type="SAM" id="SignalP"/>
    </source>
</evidence>
<feature type="signal peptide" evidence="1">
    <location>
        <begin position="1"/>
        <end position="24"/>
    </location>
</feature>
<keyword evidence="1" id="KW-0732">Signal</keyword>
<dbReference type="EMBL" id="QWLB01000022">
    <property type="protein sequence ID" value="RIH92244.1"/>
    <property type="molecule type" value="Genomic_DNA"/>
</dbReference>
<comment type="caution">
    <text evidence="2">The sequence shown here is derived from an EMBL/GenBank/DDBJ whole genome shotgun (WGS) entry which is preliminary data.</text>
</comment>
<organism evidence="2 3">
    <name type="scientific">Meiothermus granaticius NBRC 107808</name>
    <dbReference type="NCBI Taxonomy" id="1227551"/>
    <lineage>
        <taxon>Bacteria</taxon>
        <taxon>Thermotogati</taxon>
        <taxon>Deinococcota</taxon>
        <taxon>Deinococci</taxon>
        <taxon>Thermales</taxon>
        <taxon>Thermaceae</taxon>
        <taxon>Meiothermus</taxon>
    </lineage>
</organism>
<evidence type="ECO:0000313" key="3">
    <source>
        <dbReference type="Proteomes" id="UP000266178"/>
    </source>
</evidence>
<proteinExistence type="predicted"/>
<accession>A0A399F6F7</accession>
<dbReference type="RefSeq" id="WP_186813144.1">
    <property type="nucleotide sequence ID" value="NZ_BJXM01000039.1"/>
</dbReference>
<dbReference type="Pfam" id="PF20388">
    <property type="entry name" value="DUF6683"/>
    <property type="match status" value="1"/>
</dbReference>
<feature type="chain" id="PRO_5030071822" evidence="1">
    <location>
        <begin position="25"/>
        <end position="255"/>
    </location>
</feature>
<dbReference type="InterPro" id="IPR046505">
    <property type="entry name" value="DUF6683"/>
</dbReference>
<protein>
    <submittedName>
        <fullName evidence="2">Uncharacterized protein</fullName>
    </submittedName>
</protein>